<organism evidence="5 6">
    <name type="scientific">Atopobium minutum</name>
    <dbReference type="NCBI Taxonomy" id="1381"/>
    <lineage>
        <taxon>Bacteria</taxon>
        <taxon>Bacillati</taxon>
        <taxon>Actinomycetota</taxon>
        <taxon>Coriobacteriia</taxon>
        <taxon>Coriobacteriales</taxon>
        <taxon>Atopobiaceae</taxon>
        <taxon>Atopobium</taxon>
    </lineage>
</organism>
<dbReference type="Proteomes" id="UP000183687">
    <property type="component" value="Unassembled WGS sequence"/>
</dbReference>
<comment type="caution">
    <text evidence="5">The sequence shown here is derived from an EMBL/GenBank/DDBJ whole genome shotgun (WGS) entry which is preliminary data.</text>
</comment>
<dbReference type="AlphaFoldDB" id="A0AB38A7A6"/>
<evidence type="ECO:0000256" key="2">
    <source>
        <dbReference type="ARBA" id="ARBA00023125"/>
    </source>
</evidence>
<dbReference type="Pfam" id="PF13377">
    <property type="entry name" value="Peripla_BP_3"/>
    <property type="match status" value="1"/>
</dbReference>
<dbReference type="Gene3D" id="1.10.260.40">
    <property type="entry name" value="lambda repressor-like DNA-binding domains"/>
    <property type="match status" value="1"/>
</dbReference>
<dbReference type="InterPro" id="IPR028082">
    <property type="entry name" value="Peripla_BP_I"/>
</dbReference>
<proteinExistence type="predicted"/>
<dbReference type="RefSeq" id="WP_002564193.1">
    <property type="nucleotide sequence ID" value="NZ_CALJSN010000009.1"/>
</dbReference>
<dbReference type="SUPFAM" id="SSF47413">
    <property type="entry name" value="lambda repressor-like DNA-binding domains"/>
    <property type="match status" value="1"/>
</dbReference>
<dbReference type="SUPFAM" id="SSF53822">
    <property type="entry name" value="Periplasmic binding protein-like I"/>
    <property type="match status" value="1"/>
</dbReference>
<evidence type="ECO:0000259" key="4">
    <source>
        <dbReference type="PROSITE" id="PS50932"/>
    </source>
</evidence>
<keyword evidence="2 5" id="KW-0238">DNA-binding</keyword>
<dbReference type="InterPro" id="IPR010982">
    <property type="entry name" value="Lambda_DNA-bd_dom_sf"/>
</dbReference>
<evidence type="ECO:0000313" key="5">
    <source>
        <dbReference type="EMBL" id="SEB84596.1"/>
    </source>
</evidence>
<dbReference type="PANTHER" id="PTHR30146">
    <property type="entry name" value="LACI-RELATED TRANSCRIPTIONAL REPRESSOR"/>
    <property type="match status" value="1"/>
</dbReference>
<dbReference type="EMBL" id="FNSH01000001">
    <property type="protein sequence ID" value="SEB84596.1"/>
    <property type="molecule type" value="Genomic_DNA"/>
</dbReference>
<evidence type="ECO:0000313" key="6">
    <source>
        <dbReference type="Proteomes" id="UP000183687"/>
    </source>
</evidence>
<keyword evidence="3" id="KW-0804">Transcription</keyword>
<dbReference type="PROSITE" id="PS50932">
    <property type="entry name" value="HTH_LACI_2"/>
    <property type="match status" value="1"/>
</dbReference>
<dbReference type="Gene3D" id="3.40.50.2300">
    <property type="match status" value="2"/>
</dbReference>
<accession>A0AB38A7A6</accession>
<sequence length="344" mass="38630">MSRHRVTISDIAKLAGTSTATVSYCINGQYDRMSDKTRKKIEQAIVATGYVPNAQSRMLSSKEARTGVIAVLILDNTNAWSGQLINGIEEVAAQHRYQTILCNTNFQSEVESMYVEKMLSLGVDGFIVQPTSQFMKVHKRIEAAGKKVVFYDTQLYDFNASWIKTNLYEGVYSAVSHCIETGYTSFIILHADSAETPLFAANNRTRAERVQGFINAVSAHNFSYTSIKVTHTTPTEEQLTRQLQQAITPSKKTLIFTPHQWMLGKTFKALTPLHHLIPEKIGLLGINNQEWSNLTKPSISTILEPVRQEGFEACQMLFTLMEDVEATPIQKVLPCDLLWQESTL</sequence>
<dbReference type="GO" id="GO:0003700">
    <property type="term" value="F:DNA-binding transcription factor activity"/>
    <property type="evidence" value="ECO:0007669"/>
    <property type="project" value="TreeGrafter"/>
</dbReference>
<evidence type="ECO:0000256" key="1">
    <source>
        <dbReference type="ARBA" id="ARBA00023015"/>
    </source>
</evidence>
<dbReference type="Pfam" id="PF00356">
    <property type="entry name" value="LacI"/>
    <property type="match status" value="1"/>
</dbReference>
<dbReference type="InterPro" id="IPR000843">
    <property type="entry name" value="HTH_LacI"/>
</dbReference>
<protein>
    <submittedName>
        <fullName evidence="5">DNA-binding transcriptional regulator, LacI/PurR family</fullName>
    </submittedName>
</protein>
<evidence type="ECO:0000256" key="3">
    <source>
        <dbReference type="ARBA" id="ARBA00023163"/>
    </source>
</evidence>
<keyword evidence="1" id="KW-0805">Transcription regulation</keyword>
<reference evidence="5 6" key="1">
    <citation type="submission" date="2016-10" db="EMBL/GenBank/DDBJ databases">
        <authorList>
            <person name="Varghese N."/>
            <person name="Submissions S."/>
        </authorList>
    </citation>
    <scope>NUCLEOTIDE SEQUENCE [LARGE SCALE GENOMIC DNA]</scope>
    <source>
        <strain evidence="5 6">DSM 20586</strain>
    </source>
</reference>
<dbReference type="InterPro" id="IPR046335">
    <property type="entry name" value="LacI/GalR-like_sensor"/>
</dbReference>
<feature type="domain" description="HTH lacI-type" evidence="4">
    <location>
        <begin position="6"/>
        <end position="61"/>
    </location>
</feature>
<dbReference type="CDD" id="cd01392">
    <property type="entry name" value="HTH_LacI"/>
    <property type="match status" value="1"/>
</dbReference>
<gene>
    <name evidence="5" type="ORF">SAMN04489746_1163</name>
</gene>
<dbReference type="PANTHER" id="PTHR30146:SF154">
    <property type="entry name" value="TRANSCRIPTION REGULATOR, MEMBER OF GALR FAMILY"/>
    <property type="match status" value="1"/>
</dbReference>
<dbReference type="GO" id="GO:0000976">
    <property type="term" value="F:transcription cis-regulatory region binding"/>
    <property type="evidence" value="ECO:0007669"/>
    <property type="project" value="TreeGrafter"/>
</dbReference>
<name>A0AB38A7A6_9ACTN</name>
<dbReference type="SMART" id="SM00354">
    <property type="entry name" value="HTH_LACI"/>
    <property type="match status" value="1"/>
</dbReference>